<proteinExistence type="predicted"/>
<keyword evidence="3" id="KW-1185">Reference proteome</keyword>
<evidence type="ECO:0000313" key="3">
    <source>
        <dbReference type="Proteomes" id="UP001234178"/>
    </source>
</evidence>
<evidence type="ECO:0000256" key="1">
    <source>
        <dbReference type="SAM" id="MobiDB-lite"/>
    </source>
</evidence>
<protein>
    <submittedName>
        <fullName evidence="2">Uncharacterized protein</fullName>
    </submittedName>
</protein>
<organism evidence="2 3">
    <name type="scientific">Daphnia magna</name>
    <dbReference type="NCBI Taxonomy" id="35525"/>
    <lineage>
        <taxon>Eukaryota</taxon>
        <taxon>Metazoa</taxon>
        <taxon>Ecdysozoa</taxon>
        <taxon>Arthropoda</taxon>
        <taxon>Crustacea</taxon>
        <taxon>Branchiopoda</taxon>
        <taxon>Diplostraca</taxon>
        <taxon>Cladocera</taxon>
        <taxon>Anomopoda</taxon>
        <taxon>Daphniidae</taxon>
        <taxon>Daphnia</taxon>
    </lineage>
</organism>
<reference evidence="2 3" key="1">
    <citation type="journal article" date="2023" name="Nucleic Acids Res.">
        <title>The hologenome of Daphnia magna reveals possible DNA methylation and microbiome-mediated evolution of the host genome.</title>
        <authorList>
            <person name="Chaturvedi A."/>
            <person name="Li X."/>
            <person name="Dhandapani V."/>
            <person name="Marshall H."/>
            <person name="Kissane S."/>
            <person name="Cuenca-Cambronero M."/>
            <person name="Asole G."/>
            <person name="Calvet F."/>
            <person name="Ruiz-Romero M."/>
            <person name="Marangio P."/>
            <person name="Guigo R."/>
            <person name="Rago D."/>
            <person name="Mirbahai L."/>
            <person name="Eastwood N."/>
            <person name="Colbourne J.K."/>
            <person name="Zhou J."/>
            <person name="Mallon E."/>
            <person name="Orsini L."/>
        </authorList>
    </citation>
    <scope>NUCLEOTIDE SEQUENCE [LARGE SCALE GENOMIC DNA]</scope>
    <source>
        <strain evidence="2">LRV0_1</strain>
    </source>
</reference>
<dbReference type="Proteomes" id="UP001234178">
    <property type="component" value="Unassembled WGS sequence"/>
</dbReference>
<evidence type="ECO:0000313" key="2">
    <source>
        <dbReference type="EMBL" id="KAK4025219.1"/>
    </source>
</evidence>
<sequence>MKNTHKKKGKIKRDSMAGGGGGYVASVFILFDEDEGDEGDEGETSLINPWVPVLGCLVAAARPSMSCNSGRRW</sequence>
<dbReference type="EMBL" id="JAOYFB010000038">
    <property type="protein sequence ID" value="KAK4025219.1"/>
    <property type="molecule type" value="Genomic_DNA"/>
</dbReference>
<feature type="compositionally biased region" description="Basic residues" evidence="1">
    <location>
        <begin position="1"/>
        <end position="11"/>
    </location>
</feature>
<feature type="region of interest" description="Disordered" evidence="1">
    <location>
        <begin position="1"/>
        <end position="21"/>
    </location>
</feature>
<comment type="caution">
    <text evidence="2">The sequence shown here is derived from an EMBL/GenBank/DDBJ whole genome shotgun (WGS) entry which is preliminary data.</text>
</comment>
<accession>A0ABR0AJB5</accession>
<name>A0ABR0AJB5_9CRUS</name>
<gene>
    <name evidence="2" type="ORF">OUZ56_014294</name>
</gene>